<dbReference type="SMART" id="SM00408">
    <property type="entry name" value="IGc2"/>
    <property type="match status" value="3"/>
</dbReference>
<dbReference type="AlphaFoldDB" id="A0A9R0EXM9"/>
<name>A0A9R0EXM9_SPOFR</name>
<dbReference type="InterPro" id="IPR007110">
    <property type="entry name" value="Ig-like_dom"/>
</dbReference>
<feature type="domain" description="Ig-like" evidence="7">
    <location>
        <begin position="423"/>
        <end position="510"/>
    </location>
</feature>
<accession>A0A9R0EXM9</accession>
<proteinExistence type="predicted"/>
<dbReference type="PANTHER" id="PTHR45080">
    <property type="entry name" value="CONTACTIN 5"/>
    <property type="match status" value="1"/>
</dbReference>
<organism evidence="8 9">
    <name type="scientific">Spodoptera frugiperda</name>
    <name type="common">Fall armyworm</name>
    <dbReference type="NCBI Taxonomy" id="7108"/>
    <lineage>
        <taxon>Eukaryota</taxon>
        <taxon>Metazoa</taxon>
        <taxon>Ecdysozoa</taxon>
        <taxon>Arthropoda</taxon>
        <taxon>Hexapoda</taxon>
        <taxon>Insecta</taxon>
        <taxon>Pterygota</taxon>
        <taxon>Neoptera</taxon>
        <taxon>Endopterygota</taxon>
        <taxon>Lepidoptera</taxon>
        <taxon>Glossata</taxon>
        <taxon>Ditrysia</taxon>
        <taxon>Noctuoidea</taxon>
        <taxon>Noctuidae</taxon>
        <taxon>Amphipyrinae</taxon>
        <taxon>Spodoptera</taxon>
    </lineage>
</organism>
<dbReference type="InterPro" id="IPR013783">
    <property type="entry name" value="Ig-like_fold"/>
</dbReference>
<evidence type="ECO:0000256" key="6">
    <source>
        <dbReference type="SAM" id="SignalP"/>
    </source>
</evidence>
<dbReference type="InterPro" id="IPR056861">
    <property type="entry name" value="HMCN1-like_VWA"/>
</dbReference>
<feature type="domain" description="Ig-like" evidence="7">
    <location>
        <begin position="514"/>
        <end position="593"/>
    </location>
</feature>
<dbReference type="InterPro" id="IPR003599">
    <property type="entry name" value="Ig_sub"/>
</dbReference>
<dbReference type="Pfam" id="PF07679">
    <property type="entry name" value="I-set"/>
    <property type="match status" value="1"/>
</dbReference>
<dbReference type="GO" id="GO:0007156">
    <property type="term" value="P:homophilic cell adhesion via plasma membrane adhesion molecules"/>
    <property type="evidence" value="ECO:0007669"/>
    <property type="project" value="TreeGrafter"/>
</dbReference>
<keyword evidence="3 6" id="KW-0732">Signal</keyword>
<evidence type="ECO:0000256" key="5">
    <source>
        <dbReference type="ARBA" id="ARBA00023319"/>
    </source>
</evidence>
<protein>
    <submittedName>
        <fullName evidence="9">Hemicentin-2 isoform X1</fullName>
    </submittedName>
</protein>
<reference evidence="9" key="1">
    <citation type="submission" date="2025-08" db="UniProtKB">
        <authorList>
            <consortium name="RefSeq"/>
        </authorList>
    </citation>
    <scope>IDENTIFICATION</scope>
    <source>
        <tissue evidence="9">Whole larval tissue</tissue>
    </source>
</reference>
<evidence type="ECO:0000256" key="2">
    <source>
        <dbReference type="ARBA" id="ARBA00022525"/>
    </source>
</evidence>
<dbReference type="GeneID" id="118271245"/>
<sequence>MFGRIYPLAVLLVFADVVVKATCQEKDYTIVISANELMRNVINIIKNNIKYSFSDTDNIVLVTFHDTDARVKKVANIDALRRALDDVYYESTYRRINCLESSMNALITALQASNSNSHILVFANTLPEDSEKVDIVKELCQKKQTQISFVVTEKNCTRYSSINNKNEYSKIAQACSGMVYEVEEDELVKTKANVFHHIGSPRTYTIYDRNIVISATTVPAGVWKNIPFELDELMRHYVVVYASGNKVSFSVSSGASESEDILYPNAKVTKYNLDPGKHTLTVKGESETYVVIRSRTHFSFKYGFSELKPASFDDTSPQISSDIDVYFLSVLVNDKDEIVEITTAQILGMDDKPLMPHLPLIKISKDFYVTQPVVAPKDMFKVALHGRVKRTGHNIRRFANFPVTPSKPISKKPRLEKTNDQVPKVVIAEGNETSVEYRTSLTLTCKVTAHPKPTITWHNNNGDKMPSKSPTIDKPPDYISYLEIAEAVNDTYMCRAVNKAGTINAQIKVHAKYPFTINNTVQNLNVEYGKSKVLKCGVKSTLPVKITWFLINQISGRKRKIINSDDFSISEDKTEVTIKKMHMDIVGKYACHVALIPYHKKYIADWSVNVQITGLTNPKVHMPEKVKTVRGVTAVLECNATGVPKPTIEWHFGNKSGSMFEPLGETNAVLRIKNVEAKHEGQYKCVAENKLSKDARVTTLIVQDIPKILSRRSIIYQAFEGDPVLKIPCVAVGKPKPNITWKMDGRPIKAPNAKFEVENGTLIIKFPKVVDTKSYSCVAANEAGSETATFKTIIREAVPEKTTSRSHKSLDKTCSFSSKARVKTTWFAERPNVVCDEKCKNKKPTETTINQCEKK</sequence>
<dbReference type="GO" id="GO:0043025">
    <property type="term" value="C:neuronal cell body"/>
    <property type="evidence" value="ECO:0007669"/>
    <property type="project" value="TreeGrafter"/>
</dbReference>
<dbReference type="PROSITE" id="PS50835">
    <property type="entry name" value="IG_LIKE"/>
    <property type="match status" value="4"/>
</dbReference>
<keyword evidence="5" id="KW-0393">Immunoglobulin domain</keyword>
<dbReference type="Pfam" id="PF25106">
    <property type="entry name" value="VWA_4"/>
    <property type="match status" value="1"/>
</dbReference>
<dbReference type="GO" id="GO:0030424">
    <property type="term" value="C:axon"/>
    <property type="evidence" value="ECO:0007669"/>
    <property type="project" value="TreeGrafter"/>
</dbReference>
<feature type="domain" description="Ig-like" evidence="7">
    <location>
        <begin position="706"/>
        <end position="794"/>
    </location>
</feature>
<gene>
    <name evidence="9" type="primary">LOC118271245</name>
</gene>
<dbReference type="Gene3D" id="2.60.40.10">
    <property type="entry name" value="Immunoglobulins"/>
    <property type="match status" value="4"/>
</dbReference>
<feature type="domain" description="Ig-like" evidence="7">
    <location>
        <begin position="618"/>
        <end position="698"/>
    </location>
</feature>
<dbReference type="Proteomes" id="UP000829999">
    <property type="component" value="Chromosome 9"/>
</dbReference>
<evidence type="ECO:0000256" key="1">
    <source>
        <dbReference type="ARBA" id="ARBA00004613"/>
    </source>
</evidence>
<evidence type="ECO:0000256" key="4">
    <source>
        <dbReference type="ARBA" id="ARBA00023157"/>
    </source>
</evidence>
<dbReference type="RefSeq" id="XP_050551915.1">
    <property type="nucleotide sequence ID" value="XM_050695958.1"/>
</dbReference>
<feature type="chain" id="PRO_5040196607" evidence="6">
    <location>
        <begin position="24"/>
        <end position="855"/>
    </location>
</feature>
<keyword evidence="4" id="KW-1015">Disulfide bond</keyword>
<evidence type="ECO:0000259" key="7">
    <source>
        <dbReference type="PROSITE" id="PS50835"/>
    </source>
</evidence>
<dbReference type="InterPro" id="IPR036179">
    <property type="entry name" value="Ig-like_dom_sf"/>
</dbReference>
<keyword evidence="8" id="KW-1185">Reference proteome</keyword>
<comment type="subcellular location">
    <subcellularLocation>
        <location evidence="1">Secreted</location>
    </subcellularLocation>
</comment>
<evidence type="ECO:0000313" key="9">
    <source>
        <dbReference type="RefSeq" id="XP_050551915.1"/>
    </source>
</evidence>
<dbReference type="PANTHER" id="PTHR45080:SF8">
    <property type="entry name" value="IG-LIKE DOMAIN-CONTAINING PROTEIN"/>
    <property type="match status" value="1"/>
</dbReference>
<dbReference type="CDD" id="cd00096">
    <property type="entry name" value="Ig"/>
    <property type="match status" value="1"/>
</dbReference>
<dbReference type="OrthoDB" id="5985519at2759"/>
<dbReference type="InterPro" id="IPR003598">
    <property type="entry name" value="Ig_sub2"/>
</dbReference>
<evidence type="ECO:0000313" key="8">
    <source>
        <dbReference type="Proteomes" id="UP000829999"/>
    </source>
</evidence>
<dbReference type="GO" id="GO:0008046">
    <property type="term" value="F:axon guidance receptor activity"/>
    <property type="evidence" value="ECO:0007669"/>
    <property type="project" value="TreeGrafter"/>
</dbReference>
<dbReference type="GO" id="GO:0005886">
    <property type="term" value="C:plasma membrane"/>
    <property type="evidence" value="ECO:0007669"/>
    <property type="project" value="TreeGrafter"/>
</dbReference>
<dbReference type="SMART" id="SM00409">
    <property type="entry name" value="IG"/>
    <property type="match status" value="4"/>
</dbReference>
<feature type="signal peptide" evidence="6">
    <location>
        <begin position="1"/>
        <end position="23"/>
    </location>
</feature>
<dbReference type="Pfam" id="PF13927">
    <property type="entry name" value="Ig_3"/>
    <property type="match status" value="2"/>
</dbReference>
<dbReference type="GO" id="GO:0050808">
    <property type="term" value="P:synapse organization"/>
    <property type="evidence" value="ECO:0007669"/>
    <property type="project" value="TreeGrafter"/>
</dbReference>
<dbReference type="SUPFAM" id="SSF48726">
    <property type="entry name" value="Immunoglobulin"/>
    <property type="match status" value="4"/>
</dbReference>
<dbReference type="InterPro" id="IPR050958">
    <property type="entry name" value="Cell_Adh-Cytoskel_Orgn"/>
</dbReference>
<dbReference type="InterPro" id="IPR013098">
    <property type="entry name" value="Ig_I-set"/>
</dbReference>
<evidence type="ECO:0000256" key="3">
    <source>
        <dbReference type="ARBA" id="ARBA00022729"/>
    </source>
</evidence>
<keyword evidence="2" id="KW-0964">Secreted</keyword>